<dbReference type="GO" id="GO:0030170">
    <property type="term" value="F:pyridoxal phosphate binding"/>
    <property type="evidence" value="ECO:0007669"/>
    <property type="project" value="InterPro"/>
</dbReference>
<dbReference type="PANTHER" id="PTHR43500:SF1">
    <property type="entry name" value="CYSTATHIONINE BETA-LYASE-RELATED"/>
    <property type="match status" value="1"/>
</dbReference>
<evidence type="ECO:0000256" key="1">
    <source>
        <dbReference type="ARBA" id="ARBA00001933"/>
    </source>
</evidence>
<proteinExistence type="inferred from homology"/>
<evidence type="ECO:0000256" key="3">
    <source>
        <dbReference type="ARBA" id="ARBA00022898"/>
    </source>
</evidence>
<evidence type="ECO:0000313" key="10">
    <source>
        <dbReference type="EMBL" id="CCE92247.1"/>
    </source>
</evidence>
<dbReference type="OrthoDB" id="3512640at2759"/>
<dbReference type="GO" id="GO:0047804">
    <property type="term" value="F:cysteine-S-conjugate beta-lyase activity"/>
    <property type="evidence" value="ECO:0007669"/>
    <property type="project" value="UniProtKB-EC"/>
</dbReference>
<dbReference type="EMBL" id="HE616745">
    <property type="protein sequence ID" value="CCE92247.1"/>
    <property type="molecule type" value="Genomic_DNA"/>
</dbReference>
<gene>
    <name evidence="10" type="primary">TDEL0D06630</name>
    <name evidence="10" type="ORF">TDEL_0D06630</name>
</gene>
<dbReference type="PANTHER" id="PTHR43500">
    <property type="entry name" value="CYSTATHIONINE BETA-LYASE-RELATED"/>
    <property type="match status" value="1"/>
</dbReference>
<evidence type="ECO:0000256" key="4">
    <source>
        <dbReference type="ARBA" id="ARBA00023239"/>
    </source>
</evidence>
<dbReference type="GeneID" id="11503614"/>
<sequence>MHASKDLSEFNAGTVLSLLGRNPSKQEGFLNPSLYKGSTVIHPNLESLESLGGRFWYGTAGSPTIANLEDSWTELTGAAGTVLSPTGLGSISLAILSVVKHGDHILLPISVYGPTANFCNNVLRKFGVNSEFYDPLIGKDIEELIKTNTSLIFLESPCSQTMEIQDVPAIVKVAKKHNVKTVLDNTWATPLFFKAHDYGIDISVEAGTKYVGGHSDLLLGLTSANSRCWPALRSTYDAMGMLPGADDCHLALRGLRTLQLRVKEAERKALILAEWLEARNEVERILHPAFEDCPGHSLWVRDYSGSTGVFTFILKDQFSRAGLKDMLEKMQIFKLGYSWGGYESLLIPVNSTSRDRIRTWSHFGYALRIQVGLEDIDDQLRDLEMGFERLKSHVSDVLQARL</sequence>
<dbReference type="PIRSF" id="PIRSF001434">
    <property type="entry name" value="CGS"/>
    <property type="match status" value="1"/>
</dbReference>
<evidence type="ECO:0000256" key="2">
    <source>
        <dbReference type="ARBA" id="ARBA00009077"/>
    </source>
</evidence>
<dbReference type="eggNOG" id="KOG0053">
    <property type="taxonomic scope" value="Eukaryota"/>
</dbReference>
<dbReference type="Pfam" id="PF01053">
    <property type="entry name" value="Cys_Met_Meta_PP"/>
    <property type="match status" value="1"/>
</dbReference>
<organism evidence="10 11">
    <name type="scientific">Torulaspora delbrueckii</name>
    <name type="common">Yeast</name>
    <name type="synonym">Candida colliculosa</name>
    <dbReference type="NCBI Taxonomy" id="4950"/>
    <lineage>
        <taxon>Eukaryota</taxon>
        <taxon>Fungi</taxon>
        <taxon>Dikarya</taxon>
        <taxon>Ascomycota</taxon>
        <taxon>Saccharomycotina</taxon>
        <taxon>Saccharomycetes</taxon>
        <taxon>Saccharomycetales</taxon>
        <taxon>Saccharomycetaceae</taxon>
        <taxon>Torulaspora</taxon>
    </lineage>
</organism>
<dbReference type="FunCoup" id="G8ZUF3">
    <property type="interactions" value="170"/>
</dbReference>
<accession>G8ZUF3</accession>
<evidence type="ECO:0000256" key="7">
    <source>
        <dbReference type="ARBA" id="ARBA00047625"/>
    </source>
</evidence>
<dbReference type="InterPro" id="IPR015422">
    <property type="entry name" value="PyrdxlP-dep_Trfase_small"/>
</dbReference>
<dbReference type="STRING" id="1076872.G8ZUF3"/>
<dbReference type="InterPro" id="IPR015424">
    <property type="entry name" value="PyrdxlP-dep_Trfase"/>
</dbReference>
<dbReference type="InParanoid" id="G8ZUF3"/>
<dbReference type="InterPro" id="IPR006233">
    <property type="entry name" value="Cys_b_lyase_bac"/>
</dbReference>
<dbReference type="Proteomes" id="UP000005627">
    <property type="component" value="Chromosome 4"/>
</dbReference>
<dbReference type="KEGG" id="tdl:TDEL_0D06630"/>
<reference evidence="10 11" key="1">
    <citation type="journal article" date="2011" name="Proc. Natl. Acad. Sci. U.S.A.">
        <title>Evolutionary erosion of yeast sex chromosomes by mating-type switching accidents.</title>
        <authorList>
            <person name="Gordon J.L."/>
            <person name="Armisen D."/>
            <person name="Proux-Wera E."/>
            <person name="Oheigeartaigh S.S."/>
            <person name="Byrne K.P."/>
            <person name="Wolfe K.H."/>
        </authorList>
    </citation>
    <scope>NUCLEOTIDE SEQUENCE [LARGE SCALE GENOMIC DNA]</scope>
    <source>
        <strain evidence="11">ATCC 10662 / CBS 1146 / NBRC 0425 / NCYC 2629 / NRRL Y-866</strain>
    </source>
</reference>
<keyword evidence="11" id="KW-1185">Reference proteome</keyword>
<dbReference type="Gene3D" id="3.90.1150.10">
    <property type="entry name" value="Aspartate Aminotransferase, domain 1"/>
    <property type="match status" value="1"/>
</dbReference>
<evidence type="ECO:0000256" key="6">
    <source>
        <dbReference type="ARBA" id="ARBA00047517"/>
    </source>
</evidence>
<dbReference type="RefSeq" id="XP_003681458.1">
    <property type="nucleotide sequence ID" value="XM_003681410.1"/>
</dbReference>
<dbReference type="FunFam" id="3.40.640.10:FF:000046">
    <property type="entry name" value="Cystathionine gamma-lyase"/>
    <property type="match status" value="1"/>
</dbReference>
<dbReference type="InterPro" id="IPR015421">
    <property type="entry name" value="PyrdxlP-dep_Trfase_major"/>
</dbReference>
<dbReference type="PROSITE" id="PS00868">
    <property type="entry name" value="CYS_MET_METAB_PP"/>
    <property type="match status" value="1"/>
</dbReference>
<evidence type="ECO:0000256" key="5">
    <source>
        <dbReference type="ARBA" id="ARBA00046315"/>
    </source>
</evidence>
<dbReference type="SUPFAM" id="SSF53383">
    <property type="entry name" value="PLP-dependent transferases"/>
    <property type="match status" value="1"/>
</dbReference>
<comment type="cofactor">
    <cofactor evidence="1 9">
        <name>pyridoxal 5'-phosphate</name>
        <dbReference type="ChEBI" id="CHEBI:597326"/>
    </cofactor>
</comment>
<comment type="similarity">
    <text evidence="2 9">Belongs to the trans-sulfuration enzymes family.</text>
</comment>
<evidence type="ECO:0000256" key="8">
    <source>
        <dbReference type="PIRSR" id="PIRSR001434-2"/>
    </source>
</evidence>
<dbReference type="InterPro" id="IPR000277">
    <property type="entry name" value="Cys/Met-Metab_PyrdxlP-dep_enz"/>
</dbReference>
<evidence type="ECO:0000313" key="11">
    <source>
        <dbReference type="Proteomes" id="UP000005627"/>
    </source>
</evidence>
<comment type="catalytic activity">
    <reaction evidence="6">
        <text>L,L-cystathionine + H2O = L-homocysteine + pyruvate + NH4(+)</text>
        <dbReference type="Rhea" id="RHEA:13965"/>
        <dbReference type="ChEBI" id="CHEBI:15361"/>
        <dbReference type="ChEBI" id="CHEBI:15377"/>
        <dbReference type="ChEBI" id="CHEBI:28938"/>
        <dbReference type="ChEBI" id="CHEBI:58161"/>
        <dbReference type="ChEBI" id="CHEBI:58199"/>
    </reaction>
</comment>
<keyword evidence="4" id="KW-0456">Lyase</keyword>
<dbReference type="GO" id="GO:0019346">
    <property type="term" value="P:transsulfuration"/>
    <property type="evidence" value="ECO:0007669"/>
    <property type="project" value="InterPro"/>
</dbReference>
<evidence type="ECO:0000256" key="9">
    <source>
        <dbReference type="RuleBase" id="RU362118"/>
    </source>
</evidence>
<keyword evidence="3 8" id="KW-0663">Pyridoxal phosphate</keyword>
<comment type="catalytic activity">
    <reaction evidence="7">
        <text>an S-substituted L-cysteine + H2O = a thiol + pyruvate + NH4(+)</text>
        <dbReference type="Rhea" id="RHEA:18121"/>
        <dbReference type="ChEBI" id="CHEBI:15361"/>
        <dbReference type="ChEBI" id="CHEBI:15377"/>
        <dbReference type="ChEBI" id="CHEBI:28938"/>
        <dbReference type="ChEBI" id="CHEBI:29256"/>
        <dbReference type="ChEBI" id="CHEBI:58717"/>
        <dbReference type="EC" id="4.4.1.13"/>
    </reaction>
</comment>
<dbReference type="AlphaFoldDB" id="G8ZUF3"/>
<comment type="pathway">
    <text evidence="5">Amino-acid biosynthesis; L-methionine biosynthesis via de novo pathway; L-homocysteine from L-cystathionine: step 1/1.</text>
</comment>
<name>G8ZUF3_TORDE</name>
<dbReference type="InterPro" id="IPR054542">
    <property type="entry name" value="Cys_met_metab_PP"/>
</dbReference>
<dbReference type="Gene3D" id="3.40.640.10">
    <property type="entry name" value="Type I PLP-dependent aspartate aminotransferase-like (Major domain)"/>
    <property type="match status" value="1"/>
</dbReference>
<protein>
    <recommendedName>
        <fullName evidence="12">Cystathionine beta-lyase</fullName>
    </recommendedName>
</protein>
<feature type="modified residue" description="N6-(pyridoxal phosphate)lysine" evidence="8">
    <location>
        <position position="209"/>
    </location>
</feature>
<dbReference type="GO" id="GO:0019450">
    <property type="term" value="P:L-cysteine catabolic process to pyruvate"/>
    <property type="evidence" value="ECO:0007669"/>
    <property type="project" value="EnsemblFungi"/>
</dbReference>
<evidence type="ECO:0008006" key="12">
    <source>
        <dbReference type="Google" id="ProtNLM"/>
    </source>
</evidence>
<dbReference type="NCBIfam" id="TIGR01324">
    <property type="entry name" value="cysta_beta_ly_B"/>
    <property type="match status" value="1"/>
</dbReference>
<dbReference type="HOGENOM" id="CLU_018986_5_1_1"/>